<dbReference type="EMBL" id="JABEZX010000009">
    <property type="protein sequence ID" value="MBA0564557.1"/>
    <property type="molecule type" value="Genomic_DNA"/>
</dbReference>
<proteinExistence type="predicted"/>
<keyword evidence="2" id="KW-1185">Reference proteome</keyword>
<sequence>MLTLRLSRMRNLGSILI</sequence>
<comment type="caution">
    <text evidence="1">The sequence shown here is derived from an EMBL/GenBank/DDBJ whole genome shotgun (WGS) entry which is preliminary data.</text>
</comment>
<name>A0A7J8MIM8_9ROSI</name>
<protein>
    <submittedName>
        <fullName evidence="1">Uncharacterized protein</fullName>
    </submittedName>
</protein>
<reference evidence="1 2" key="1">
    <citation type="journal article" date="2019" name="Genome Biol. Evol.">
        <title>Insights into the evolution of the New World diploid cottons (Gossypium, subgenus Houzingenia) based on genome sequencing.</title>
        <authorList>
            <person name="Grover C.E."/>
            <person name="Arick M.A. 2nd"/>
            <person name="Thrash A."/>
            <person name="Conover J.L."/>
            <person name="Sanders W.S."/>
            <person name="Peterson D.G."/>
            <person name="Frelichowski J.E."/>
            <person name="Scheffler J.A."/>
            <person name="Scheffler B.E."/>
            <person name="Wendel J.F."/>
        </authorList>
    </citation>
    <scope>NUCLEOTIDE SEQUENCE [LARGE SCALE GENOMIC DNA]</scope>
    <source>
        <strain evidence="1">157</strain>
        <tissue evidence="1">Leaf</tissue>
    </source>
</reference>
<dbReference type="AlphaFoldDB" id="A0A7J8MIM8"/>
<evidence type="ECO:0000313" key="2">
    <source>
        <dbReference type="Proteomes" id="UP000593572"/>
    </source>
</evidence>
<dbReference type="Proteomes" id="UP000593572">
    <property type="component" value="Unassembled WGS sequence"/>
</dbReference>
<organism evidence="1 2">
    <name type="scientific">Gossypium lobatum</name>
    <dbReference type="NCBI Taxonomy" id="34289"/>
    <lineage>
        <taxon>Eukaryota</taxon>
        <taxon>Viridiplantae</taxon>
        <taxon>Streptophyta</taxon>
        <taxon>Embryophyta</taxon>
        <taxon>Tracheophyta</taxon>
        <taxon>Spermatophyta</taxon>
        <taxon>Magnoliopsida</taxon>
        <taxon>eudicotyledons</taxon>
        <taxon>Gunneridae</taxon>
        <taxon>Pentapetalae</taxon>
        <taxon>rosids</taxon>
        <taxon>malvids</taxon>
        <taxon>Malvales</taxon>
        <taxon>Malvaceae</taxon>
        <taxon>Malvoideae</taxon>
        <taxon>Gossypium</taxon>
    </lineage>
</organism>
<accession>A0A7J8MIM8</accession>
<evidence type="ECO:0000313" key="1">
    <source>
        <dbReference type="EMBL" id="MBA0564557.1"/>
    </source>
</evidence>
<gene>
    <name evidence="1" type="ORF">Golob_009492</name>
</gene>